<dbReference type="Proteomes" id="UP001212823">
    <property type="component" value="Unassembled WGS sequence"/>
</dbReference>
<organism evidence="1 2">
    <name type="scientific">Agathobacter rectalis</name>
    <dbReference type="NCBI Taxonomy" id="39491"/>
    <lineage>
        <taxon>Bacteria</taxon>
        <taxon>Bacillati</taxon>
        <taxon>Bacillota</taxon>
        <taxon>Clostridia</taxon>
        <taxon>Lachnospirales</taxon>
        <taxon>Lachnospiraceae</taxon>
        <taxon>Agathobacter</taxon>
    </lineage>
</organism>
<dbReference type="AlphaFoldDB" id="A0AAP3VAL4"/>
<proteinExistence type="predicted"/>
<evidence type="ECO:0000313" key="2">
    <source>
        <dbReference type="Proteomes" id="UP001212823"/>
    </source>
</evidence>
<gene>
    <name evidence="1" type="ORF">PNE45_15155</name>
</gene>
<comment type="caution">
    <text evidence="1">The sequence shown here is derived from an EMBL/GenBank/DDBJ whole genome shotgun (WGS) entry which is preliminary data.</text>
</comment>
<dbReference type="EMBL" id="JAQLYE010000049">
    <property type="protein sequence ID" value="MDB8019346.1"/>
    <property type="molecule type" value="Genomic_DNA"/>
</dbReference>
<evidence type="ECO:0000313" key="1">
    <source>
        <dbReference type="EMBL" id="MDB8019346.1"/>
    </source>
</evidence>
<reference evidence="1" key="1">
    <citation type="submission" date="2023-01" db="EMBL/GenBank/DDBJ databases">
        <title>Human gut microbiome strain richness.</title>
        <authorList>
            <person name="Chen-Liaw A."/>
        </authorList>
    </citation>
    <scope>NUCLEOTIDE SEQUENCE</scope>
    <source>
        <strain evidence="1">1001283st1_D2_1001283B150209_150212</strain>
    </source>
</reference>
<sequence length="60" mass="6852">MKELTFNIFAVSEAVVFQDDCHRIYTHRHLSHRAVLIFQASPYPEVLRDTFGSQGGSSIK</sequence>
<protein>
    <submittedName>
        <fullName evidence="1">Uncharacterized protein</fullName>
    </submittedName>
</protein>
<name>A0AAP3VAL4_9FIRM</name>
<accession>A0AAP3VAL4</accession>
<dbReference type="RefSeq" id="WP_330607585.1">
    <property type="nucleotide sequence ID" value="NZ_JADNCL010000023.1"/>
</dbReference>